<evidence type="ECO:0000313" key="2">
    <source>
        <dbReference type="EMBL" id="NUC71726.1"/>
    </source>
</evidence>
<dbReference type="Proteomes" id="UP001016761">
    <property type="component" value="Unassembled WGS sequence"/>
</dbReference>
<reference evidence="2 3" key="1">
    <citation type="submission" date="2020-06" db="EMBL/GenBank/DDBJ databases">
        <title>Haloterrigena sp. nov., an extremely halophilic archaeon isolated from a saline sediment.</title>
        <authorList>
            <person name="Liu B.-B."/>
        </authorList>
    </citation>
    <scope>NUCLEOTIDE SEQUENCE [LARGE SCALE GENOMIC DNA]</scope>
    <source>
        <strain evidence="2 3">SYSU A558-1</strain>
    </source>
</reference>
<organism evidence="2 3">
    <name type="scientific">Haloterrigena gelatinilytica</name>
    <dbReference type="NCBI Taxonomy" id="2741724"/>
    <lineage>
        <taxon>Archaea</taxon>
        <taxon>Methanobacteriati</taxon>
        <taxon>Methanobacteriota</taxon>
        <taxon>Stenosarchaea group</taxon>
        <taxon>Halobacteria</taxon>
        <taxon>Halobacteriales</taxon>
        <taxon>Natrialbaceae</taxon>
        <taxon>Haloterrigena</taxon>
    </lineage>
</organism>
<name>A0ABX2L7K7_9EURY</name>
<sequence>MSLPNLSPLQESLEDRIDELNKIQNQAEKEHRGDGSDPAVWEKVDPKIRRGVVKNCLNELGEVDEMTDLLRILAEWRRQELDEWVFKRNNSQTKNERRRIKRHEIGGWTEELVDLIPESEFESCWRCDSNKLPKRHRGRKTGYTWECSNC</sequence>
<keyword evidence="3" id="KW-1185">Reference proteome</keyword>
<protein>
    <submittedName>
        <fullName evidence="2">Uncharacterized protein</fullName>
    </submittedName>
</protein>
<feature type="region of interest" description="Disordered" evidence="1">
    <location>
        <begin position="20"/>
        <end position="41"/>
    </location>
</feature>
<dbReference type="RefSeq" id="WP_174679714.1">
    <property type="nucleotide sequence ID" value="NZ_JABUQZ010000001.1"/>
</dbReference>
<accession>A0ABX2L7K7</accession>
<dbReference type="EMBL" id="JABUQZ010000001">
    <property type="protein sequence ID" value="NUC71726.1"/>
    <property type="molecule type" value="Genomic_DNA"/>
</dbReference>
<gene>
    <name evidence="2" type="ORF">HTZ84_05280</name>
</gene>
<evidence type="ECO:0000313" key="3">
    <source>
        <dbReference type="Proteomes" id="UP001016761"/>
    </source>
</evidence>
<proteinExistence type="predicted"/>
<evidence type="ECO:0000256" key="1">
    <source>
        <dbReference type="SAM" id="MobiDB-lite"/>
    </source>
</evidence>
<comment type="caution">
    <text evidence="2">The sequence shown here is derived from an EMBL/GenBank/DDBJ whole genome shotgun (WGS) entry which is preliminary data.</text>
</comment>